<reference evidence="1" key="1">
    <citation type="submission" date="2021-05" db="EMBL/GenBank/DDBJ databases">
        <authorList>
            <person name="Alioto T."/>
            <person name="Alioto T."/>
            <person name="Gomez Garrido J."/>
        </authorList>
    </citation>
    <scope>NUCLEOTIDE SEQUENCE</scope>
</reference>
<sequence>MVKTWLGGVVCTTRMGFSFCSSMGSAPLRSRCGGHSGLCLPNQDAPNFHLGLLTSFSAGIPRETRSAGFSKPATCRHFAPWVMIWISEMRFATKGFHLRGADFSHCRTTSESVQK</sequence>
<protein>
    <submittedName>
        <fullName evidence="1">(northern house mosquito) hypothetical protein</fullName>
    </submittedName>
</protein>
<accession>A0A8D8FP32</accession>
<organism evidence="1">
    <name type="scientific">Culex pipiens</name>
    <name type="common">House mosquito</name>
    <dbReference type="NCBI Taxonomy" id="7175"/>
    <lineage>
        <taxon>Eukaryota</taxon>
        <taxon>Metazoa</taxon>
        <taxon>Ecdysozoa</taxon>
        <taxon>Arthropoda</taxon>
        <taxon>Hexapoda</taxon>
        <taxon>Insecta</taxon>
        <taxon>Pterygota</taxon>
        <taxon>Neoptera</taxon>
        <taxon>Endopterygota</taxon>
        <taxon>Diptera</taxon>
        <taxon>Nematocera</taxon>
        <taxon>Culicoidea</taxon>
        <taxon>Culicidae</taxon>
        <taxon>Culicinae</taxon>
        <taxon>Culicini</taxon>
        <taxon>Culex</taxon>
        <taxon>Culex</taxon>
    </lineage>
</organism>
<evidence type="ECO:0000313" key="1">
    <source>
        <dbReference type="EMBL" id="CAG6477990.1"/>
    </source>
</evidence>
<dbReference type="AlphaFoldDB" id="A0A8D8FP32"/>
<proteinExistence type="predicted"/>
<name>A0A8D8FP32_CULPI</name>
<dbReference type="EMBL" id="HBUE01081995">
    <property type="protein sequence ID" value="CAG6477990.1"/>
    <property type="molecule type" value="Transcribed_RNA"/>
</dbReference>